<feature type="transmembrane region" description="Helical" evidence="1">
    <location>
        <begin position="113"/>
        <end position="135"/>
    </location>
</feature>
<gene>
    <name evidence="2" type="ORF">SAMN05216219_0824</name>
</gene>
<sequence length="206" mass="21931">MAAIVGGAGAIVLTIPIAAAYFRAYEGFDARPVWLPFMERALAPLLEFAPPVTVYEIYGRIYAVVFILYLPAAIHLHRQRSERSRLEAVGFVVVAGALVTTAIGVAADYWANGIGYIPSLFGLLGLAIGSTVWGLGVRRGGTVPTWWALLLIAVGPLSVLCLFLLGHVPSGPALPFAVAWFLLGWLSVTGRPTVRMSAPLTDTTLA</sequence>
<accession>A0A1I4ZHP2</accession>
<dbReference type="STRING" id="995034.SAMN05216219_0824"/>
<reference evidence="3" key="1">
    <citation type="submission" date="2016-10" db="EMBL/GenBank/DDBJ databases">
        <authorList>
            <person name="Varghese N."/>
            <person name="Submissions S."/>
        </authorList>
    </citation>
    <scope>NUCLEOTIDE SEQUENCE [LARGE SCALE GENOMIC DNA]</scope>
    <source>
        <strain evidence="3">CGMCC 1.11101</strain>
    </source>
</reference>
<dbReference type="Proteomes" id="UP000198867">
    <property type="component" value="Unassembled WGS sequence"/>
</dbReference>
<dbReference type="OrthoDB" id="4842984at2"/>
<keyword evidence="1" id="KW-0812">Transmembrane</keyword>
<keyword evidence="1" id="KW-0472">Membrane</keyword>
<feature type="transmembrane region" description="Helical" evidence="1">
    <location>
        <begin position="57"/>
        <end position="76"/>
    </location>
</feature>
<feature type="transmembrane region" description="Helical" evidence="1">
    <location>
        <begin position="147"/>
        <end position="166"/>
    </location>
</feature>
<dbReference type="EMBL" id="FOVM01000002">
    <property type="protein sequence ID" value="SFN49781.1"/>
    <property type="molecule type" value="Genomic_DNA"/>
</dbReference>
<keyword evidence="1" id="KW-1133">Transmembrane helix</keyword>
<keyword evidence="3" id="KW-1185">Reference proteome</keyword>
<evidence type="ECO:0000313" key="3">
    <source>
        <dbReference type="Proteomes" id="UP000198867"/>
    </source>
</evidence>
<feature type="transmembrane region" description="Helical" evidence="1">
    <location>
        <begin position="172"/>
        <end position="188"/>
    </location>
</feature>
<evidence type="ECO:0000256" key="1">
    <source>
        <dbReference type="SAM" id="Phobius"/>
    </source>
</evidence>
<name>A0A1I4ZHP2_9MICO</name>
<dbReference type="RefSeq" id="WP_090709076.1">
    <property type="nucleotide sequence ID" value="NZ_FOVM01000002.1"/>
</dbReference>
<organism evidence="2 3">
    <name type="scientific">Mycetocola miduiensis</name>
    <dbReference type="NCBI Taxonomy" id="995034"/>
    <lineage>
        <taxon>Bacteria</taxon>
        <taxon>Bacillati</taxon>
        <taxon>Actinomycetota</taxon>
        <taxon>Actinomycetes</taxon>
        <taxon>Micrococcales</taxon>
        <taxon>Microbacteriaceae</taxon>
        <taxon>Mycetocola</taxon>
    </lineage>
</organism>
<proteinExistence type="predicted"/>
<protein>
    <submittedName>
        <fullName evidence="2">Uncharacterized protein</fullName>
    </submittedName>
</protein>
<dbReference type="AlphaFoldDB" id="A0A1I4ZHP2"/>
<evidence type="ECO:0000313" key="2">
    <source>
        <dbReference type="EMBL" id="SFN49781.1"/>
    </source>
</evidence>
<feature type="transmembrane region" description="Helical" evidence="1">
    <location>
        <begin position="88"/>
        <end position="107"/>
    </location>
</feature>